<feature type="chain" id="PRO_5045480402" description="DUF4352 domain-containing protein" evidence="1">
    <location>
        <begin position="26"/>
        <end position="174"/>
    </location>
</feature>
<proteinExistence type="predicted"/>
<organism evidence="2 3">
    <name type="scientific">Ornithinimicrobium pekingense</name>
    <dbReference type="NCBI Taxonomy" id="384677"/>
    <lineage>
        <taxon>Bacteria</taxon>
        <taxon>Bacillati</taxon>
        <taxon>Actinomycetota</taxon>
        <taxon>Actinomycetes</taxon>
        <taxon>Micrococcales</taxon>
        <taxon>Ornithinimicrobiaceae</taxon>
        <taxon>Ornithinimicrobium</taxon>
    </lineage>
</organism>
<evidence type="ECO:0008006" key="4">
    <source>
        <dbReference type="Google" id="ProtNLM"/>
    </source>
</evidence>
<evidence type="ECO:0000313" key="2">
    <source>
        <dbReference type="EMBL" id="GGK78339.1"/>
    </source>
</evidence>
<keyword evidence="3" id="KW-1185">Reference proteome</keyword>
<protein>
    <recommendedName>
        <fullName evidence="4">DUF4352 domain-containing protein</fullName>
    </recommendedName>
</protein>
<evidence type="ECO:0000256" key="1">
    <source>
        <dbReference type="SAM" id="SignalP"/>
    </source>
</evidence>
<dbReference type="Pfam" id="PF12389">
    <property type="entry name" value="Peptidase_M73"/>
    <property type="match status" value="1"/>
</dbReference>
<reference evidence="3" key="1">
    <citation type="journal article" date="2019" name="Int. J. Syst. Evol. Microbiol.">
        <title>The Global Catalogue of Microorganisms (GCM) 10K type strain sequencing project: providing services to taxonomists for standard genome sequencing and annotation.</title>
        <authorList>
            <consortium name="The Broad Institute Genomics Platform"/>
            <consortium name="The Broad Institute Genome Sequencing Center for Infectious Disease"/>
            <person name="Wu L."/>
            <person name="Ma J."/>
        </authorList>
    </citation>
    <scope>NUCLEOTIDE SEQUENCE [LARGE SCALE GENOMIC DNA]</scope>
    <source>
        <strain evidence="3">CGMCC 1.5362</strain>
    </source>
</reference>
<sequence length="174" mass="17755">MNSSSRRSTKVLAPLAVLLAAGALAVGSGATFTSASSNSISSVTAGSLSHMNDKDEQAIFTAGNIKPGDTVTGSLTLENTGTLAGTLSLTETESTNSFVPGDLRMKIVDDKGTVVLDGEFGELVDGTKNGLGTFSPGDVREYTFTVHLPMGAGNDNQGMTASASYSWDLVQLGG</sequence>
<accession>A0ABQ2FAR2</accession>
<dbReference type="InterPro" id="IPR022121">
    <property type="entry name" value="Peptidase_M73_camelysin"/>
</dbReference>
<name>A0ABQ2FAR2_9MICO</name>
<evidence type="ECO:0000313" key="3">
    <source>
        <dbReference type="Proteomes" id="UP000662111"/>
    </source>
</evidence>
<comment type="caution">
    <text evidence="2">The sequence shown here is derived from an EMBL/GenBank/DDBJ whole genome shotgun (WGS) entry which is preliminary data.</text>
</comment>
<dbReference type="Proteomes" id="UP000662111">
    <property type="component" value="Unassembled WGS sequence"/>
</dbReference>
<dbReference type="EMBL" id="BMLB01000006">
    <property type="protein sequence ID" value="GGK78339.1"/>
    <property type="molecule type" value="Genomic_DNA"/>
</dbReference>
<gene>
    <name evidence="2" type="ORF">GCM10011509_28610</name>
</gene>
<feature type="signal peptide" evidence="1">
    <location>
        <begin position="1"/>
        <end position="25"/>
    </location>
</feature>
<dbReference type="RefSeq" id="WP_022922129.1">
    <property type="nucleotide sequence ID" value="NZ_BMLB01000006.1"/>
</dbReference>
<keyword evidence="1" id="KW-0732">Signal</keyword>